<dbReference type="PANTHER" id="PTHR34698">
    <property type="entry name" value="5-OXOPROLINASE SUBUNIT B"/>
    <property type="match status" value="1"/>
</dbReference>
<dbReference type="Gene3D" id="2.40.100.10">
    <property type="entry name" value="Cyclophilin-like"/>
    <property type="match status" value="1"/>
</dbReference>
<dbReference type="Proteomes" id="UP000756387">
    <property type="component" value="Unassembled WGS sequence"/>
</dbReference>
<dbReference type="Gene3D" id="3.30.1360.40">
    <property type="match status" value="1"/>
</dbReference>
<sequence>MAPRTAEVLAVGGEAHLVRVEGAEAAASLALWLRSQDLRCTEVVPAATSVLVDGTADADHLRRLVEQWQPSGLRSADAPLVEVPVSYDGPDLSEVARRWGVTREEVVRRHTGVEFVATFSGFAPGFSYLSGLPSDWALPRRDSPRARVPAGSVALADVWCGIYPTPSPGGWWLLGRTDVVVWDLAREQGPALLPPGTRVRFVVA</sequence>
<dbReference type="InterPro" id="IPR003833">
    <property type="entry name" value="CT_C_D"/>
</dbReference>
<protein>
    <submittedName>
        <fullName evidence="5">Allophanate hydrolase subunit 1</fullName>
    </submittedName>
</protein>
<reference evidence="5 6" key="1">
    <citation type="submission" date="2020-10" db="EMBL/GenBank/DDBJ databases">
        <title>Nocardioides sp. isolated from sludge.</title>
        <authorList>
            <person name="Zhang X."/>
        </authorList>
    </citation>
    <scope>NUCLEOTIDE SEQUENCE [LARGE SCALE GENOMIC DNA]</scope>
    <source>
        <strain evidence="5 6">Y6</strain>
    </source>
</reference>
<dbReference type="EMBL" id="JADCSA010000001">
    <property type="protein sequence ID" value="MBE7323163.1"/>
    <property type="molecule type" value="Genomic_DNA"/>
</dbReference>
<evidence type="ECO:0000259" key="4">
    <source>
        <dbReference type="SMART" id="SM00796"/>
    </source>
</evidence>
<organism evidence="5 6">
    <name type="scientific">Nocardioides malaquae</name>
    <dbReference type="NCBI Taxonomy" id="2773426"/>
    <lineage>
        <taxon>Bacteria</taxon>
        <taxon>Bacillati</taxon>
        <taxon>Actinomycetota</taxon>
        <taxon>Actinomycetes</taxon>
        <taxon>Propionibacteriales</taxon>
        <taxon>Nocardioidaceae</taxon>
        <taxon>Nocardioides</taxon>
    </lineage>
</organism>
<dbReference type="SUPFAM" id="SSF50891">
    <property type="entry name" value="Cyclophilin-like"/>
    <property type="match status" value="1"/>
</dbReference>
<evidence type="ECO:0000313" key="5">
    <source>
        <dbReference type="EMBL" id="MBE7323163.1"/>
    </source>
</evidence>
<keyword evidence="6" id="KW-1185">Reference proteome</keyword>
<proteinExistence type="predicted"/>
<accession>A0ABR9RNS7</accession>
<keyword evidence="1" id="KW-0547">Nucleotide-binding</keyword>
<dbReference type="SMART" id="SM00796">
    <property type="entry name" value="AHS1"/>
    <property type="match status" value="1"/>
</dbReference>
<dbReference type="Pfam" id="PF02682">
    <property type="entry name" value="CT_C_D"/>
    <property type="match status" value="1"/>
</dbReference>
<dbReference type="InterPro" id="IPR029000">
    <property type="entry name" value="Cyclophilin-like_dom_sf"/>
</dbReference>
<evidence type="ECO:0000256" key="2">
    <source>
        <dbReference type="ARBA" id="ARBA00022801"/>
    </source>
</evidence>
<evidence type="ECO:0000256" key="1">
    <source>
        <dbReference type="ARBA" id="ARBA00022741"/>
    </source>
</evidence>
<dbReference type="PANTHER" id="PTHR34698:SF2">
    <property type="entry name" value="5-OXOPROLINASE SUBUNIT B"/>
    <property type="match status" value="1"/>
</dbReference>
<name>A0ABR9RNS7_9ACTN</name>
<dbReference type="InterPro" id="IPR010016">
    <property type="entry name" value="PxpB"/>
</dbReference>
<feature type="domain" description="Carboxyltransferase" evidence="4">
    <location>
        <begin position="6"/>
        <end position="193"/>
    </location>
</feature>
<gene>
    <name evidence="5" type="ORF">IEQ44_00670</name>
</gene>
<keyword evidence="2 5" id="KW-0378">Hydrolase</keyword>
<dbReference type="GO" id="GO:0016787">
    <property type="term" value="F:hydrolase activity"/>
    <property type="evidence" value="ECO:0007669"/>
    <property type="project" value="UniProtKB-KW"/>
</dbReference>
<evidence type="ECO:0000313" key="6">
    <source>
        <dbReference type="Proteomes" id="UP000756387"/>
    </source>
</evidence>
<evidence type="ECO:0000256" key="3">
    <source>
        <dbReference type="ARBA" id="ARBA00022840"/>
    </source>
</evidence>
<keyword evidence="3" id="KW-0067">ATP-binding</keyword>
<comment type="caution">
    <text evidence="5">The sequence shown here is derived from an EMBL/GenBank/DDBJ whole genome shotgun (WGS) entry which is preliminary data.</text>
</comment>